<dbReference type="EMBL" id="JOKQ01000002">
    <property type="protein sequence ID" value="KHN70178.1"/>
    <property type="molecule type" value="Genomic_DNA"/>
</dbReference>
<dbReference type="RefSeq" id="XP_014564220.1">
    <property type="nucleotide sequence ID" value="XM_014708734.1"/>
</dbReference>
<dbReference type="SUPFAM" id="SSF50916">
    <property type="entry name" value="Rap30/74 interaction domains"/>
    <property type="match status" value="1"/>
</dbReference>
<comment type="caution">
    <text evidence="12">The sequence shown here is derived from an EMBL/GenBank/DDBJ whole genome shotgun (WGS) entry which is preliminary data.</text>
</comment>
<keyword evidence="7" id="KW-0539">Nucleus</keyword>
<feature type="domain" description="TFIIF beta subunit N-terminal" evidence="11">
    <location>
        <begin position="9"/>
        <end position="86"/>
    </location>
</feature>
<name>A0A0B2ULF5_9MICR</name>
<evidence type="ECO:0000259" key="10">
    <source>
        <dbReference type="Pfam" id="PF02270"/>
    </source>
</evidence>
<organism evidence="12 13">
    <name type="scientific">Ordospora colligata OC4</name>
    <dbReference type="NCBI Taxonomy" id="1354746"/>
    <lineage>
        <taxon>Eukaryota</taxon>
        <taxon>Fungi</taxon>
        <taxon>Fungi incertae sedis</taxon>
        <taxon>Microsporidia</taxon>
        <taxon>Ordosporidae</taxon>
        <taxon>Ordospora</taxon>
    </lineage>
</organism>
<evidence type="ECO:0000313" key="13">
    <source>
        <dbReference type="Proteomes" id="UP000031056"/>
    </source>
</evidence>
<proteinExistence type="inferred from homology"/>
<dbReference type="InterPro" id="IPR036390">
    <property type="entry name" value="WH_DNA-bd_sf"/>
</dbReference>
<dbReference type="SUPFAM" id="SSF46785">
    <property type="entry name" value="Winged helix' DNA-binding domain"/>
    <property type="match status" value="1"/>
</dbReference>
<gene>
    <name evidence="12" type="ORF">M896_020120</name>
</gene>
<accession>A0A0B2ULF5</accession>
<dbReference type="VEuPathDB" id="MicrosporidiaDB:M896_020120"/>
<evidence type="ECO:0000256" key="8">
    <source>
        <dbReference type="ARBA" id="ARBA00081473"/>
    </source>
</evidence>
<keyword evidence="13" id="KW-1185">Reference proteome</keyword>
<reference evidence="12 13" key="1">
    <citation type="journal article" date="2014" name="MBio">
        <title>The Ordospora colligata genome; evolution of extreme reduction in microsporidia and host-to-parasite horizontal gene transfer.</title>
        <authorList>
            <person name="Pombert J.-F."/>
            <person name="Haag K.L."/>
            <person name="Beidas S."/>
            <person name="Ebert D."/>
            <person name="Keeling P.J."/>
        </authorList>
    </citation>
    <scope>NUCLEOTIDE SEQUENCE [LARGE SCALE GENOMIC DNA]</scope>
    <source>
        <strain evidence="12 13">OC4</strain>
    </source>
</reference>
<dbReference type="Pfam" id="PF02270">
    <property type="entry name" value="TFIIF_beta"/>
    <property type="match status" value="1"/>
</dbReference>
<dbReference type="GO" id="GO:0003743">
    <property type="term" value="F:translation initiation factor activity"/>
    <property type="evidence" value="ECO:0007669"/>
    <property type="project" value="UniProtKB-KW"/>
</dbReference>
<sequence>MELNTNNKNTKIWLAKLPLILAERILNNSEEISIGELDISKATQTEAAVLNLRLSKEFCSGGFPSSFEVKIKPKENNMYVVKTCENNADVEGMINNECYITPVISTEYLEYKKQTGFLSDTKKGDTQVIDYLREGKRGEKFGSLRELEYLAKKRKKMLMDKKRERLGKSEVIDLVFKAFEKYSSWTVKDLADFCGQPVAFIQEIVSDICVLNKKDLKNMYELRPEYKQ</sequence>
<dbReference type="OrthoDB" id="26094at2759"/>
<dbReference type="GO" id="GO:0006367">
    <property type="term" value="P:transcription initiation at RNA polymerase II promoter"/>
    <property type="evidence" value="ECO:0007669"/>
    <property type="project" value="InterPro"/>
</dbReference>
<comment type="similarity">
    <text evidence="2">Belongs to the TFIIF beta subunit family.</text>
</comment>
<evidence type="ECO:0000259" key="11">
    <source>
        <dbReference type="Pfam" id="PF17683"/>
    </source>
</evidence>
<dbReference type="InterPro" id="IPR036388">
    <property type="entry name" value="WH-like_DNA-bd_sf"/>
</dbReference>
<dbReference type="Pfam" id="PF17683">
    <property type="entry name" value="TFIIF_beta_N"/>
    <property type="match status" value="1"/>
</dbReference>
<dbReference type="Proteomes" id="UP000031056">
    <property type="component" value="Unassembled WGS sequence"/>
</dbReference>
<dbReference type="GeneID" id="26261107"/>
<dbReference type="InterPro" id="IPR011039">
    <property type="entry name" value="TFIIF_interaction"/>
</dbReference>
<dbReference type="InParanoid" id="A0A0B2ULF5"/>
<dbReference type="InterPro" id="IPR040450">
    <property type="entry name" value="TFIIF_beta_HTH"/>
</dbReference>
<evidence type="ECO:0000256" key="9">
    <source>
        <dbReference type="ARBA" id="ARBA00081863"/>
    </source>
</evidence>
<dbReference type="STRING" id="1354746.A0A0B2ULF5"/>
<evidence type="ECO:0000256" key="2">
    <source>
        <dbReference type="ARBA" id="ARBA00009543"/>
    </source>
</evidence>
<dbReference type="FunCoup" id="A0A0B2ULF5">
    <property type="interactions" value="190"/>
</dbReference>
<protein>
    <recommendedName>
        <fullName evidence="3">Transcription initiation factor IIF subunit beta</fullName>
    </recommendedName>
    <alternativeName>
        <fullName evidence="9">TFIIF medium subunit</fullName>
    </alternativeName>
    <alternativeName>
        <fullName evidence="8">TFIIF-beta</fullName>
    </alternativeName>
</protein>
<dbReference type="AlphaFoldDB" id="A0A0B2ULF5"/>
<keyword evidence="12" id="KW-0648">Protein biosynthesis</keyword>
<keyword evidence="12" id="KW-0396">Initiation factor</keyword>
<dbReference type="Gene3D" id="1.10.10.10">
    <property type="entry name" value="Winged helix-like DNA-binding domain superfamily/Winged helix DNA-binding domain"/>
    <property type="match status" value="1"/>
</dbReference>
<dbReference type="FunFam" id="1.10.10.10:FF:000035">
    <property type="entry name" value="General transcription factor IIF subunit 2"/>
    <property type="match status" value="1"/>
</dbReference>
<evidence type="ECO:0000256" key="7">
    <source>
        <dbReference type="ARBA" id="ARBA00023242"/>
    </source>
</evidence>
<dbReference type="InterPro" id="IPR003196">
    <property type="entry name" value="TFIIF_beta"/>
</dbReference>
<dbReference type="GO" id="GO:0005674">
    <property type="term" value="C:transcription factor TFIIF complex"/>
    <property type="evidence" value="ECO:0007669"/>
    <property type="project" value="InterPro"/>
</dbReference>
<dbReference type="InterPro" id="IPR040504">
    <property type="entry name" value="TFIIF_beta_N"/>
</dbReference>
<keyword evidence="6" id="KW-0804">Transcription</keyword>
<dbReference type="HOGENOM" id="CLU_047858_0_0_1"/>
<keyword evidence="5" id="KW-0238">DNA-binding</keyword>
<dbReference type="GO" id="GO:0003677">
    <property type="term" value="F:DNA binding"/>
    <property type="evidence" value="ECO:0007669"/>
    <property type="project" value="UniProtKB-KW"/>
</dbReference>
<dbReference type="PANTHER" id="PTHR10445:SF0">
    <property type="entry name" value="GENERAL TRANSCRIPTION FACTOR IIF SUBUNIT 2"/>
    <property type="match status" value="1"/>
</dbReference>
<dbReference type="PANTHER" id="PTHR10445">
    <property type="entry name" value="GENERAL TRANSCRIPTION FACTOR IIF SUBUNIT 2"/>
    <property type="match status" value="1"/>
</dbReference>
<evidence type="ECO:0000256" key="3">
    <source>
        <dbReference type="ARBA" id="ARBA00021453"/>
    </source>
</evidence>
<evidence type="ECO:0000256" key="6">
    <source>
        <dbReference type="ARBA" id="ARBA00023163"/>
    </source>
</evidence>
<evidence type="ECO:0000256" key="4">
    <source>
        <dbReference type="ARBA" id="ARBA00023015"/>
    </source>
</evidence>
<evidence type="ECO:0000313" key="12">
    <source>
        <dbReference type="EMBL" id="KHN70178.1"/>
    </source>
</evidence>
<evidence type="ECO:0000256" key="5">
    <source>
        <dbReference type="ARBA" id="ARBA00023125"/>
    </source>
</evidence>
<evidence type="ECO:0000256" key="1">
    <source>
        <dbReference type="ARBA" id="ARBA00004123"/>
    </source>
</evidence>
<keyword evidence="4" id="KW-0805">Transcription regulation</keyword>
<comment type="subcellular location">
    <subcellularLocation>
        <location evidence="1">Nucleus</location>
    </subcellularLocation>
</comment>
<feature type="domain" description="TFIIF beta subunit HTH" evidence="10">
    <location>
        <begin position="165"/>
        <end position="227"/>
    </location>
</feature>